<dbReference type="CDD" id="cd05466">
    <property type="entry name" value="PBP2_LTTR_substrate"/>
    <property type="match status" value="1"/>
</dbReference>
<feature type="domain" description="HTH lysR-type" evidence="5">
    <location>
        <begin position="10"/>
        <end position="63"/>
    </location>
</feature>
<dbReference type="Pfam" id="PF00126">
    <property type="entry name" value="HTH_1"/>
    <property type="match status" value="1"/>
</dbReference>
<comment type="similarity">
    <text evidence="1">Belongs to the LysR transcriptional regulatory family.</text>
</comment>
<dbReference type="InterPro" id="IPR005119">
    <property type="entry name" value="LysR_subst-bd"/>
</dbReference>
<dbReference type="SUPFAM" id="SSF53850">
    <property type="entry name" value="Periplasmic binding protein-like II"/>
    <property type="match status" value="1"/>
</dbReference>
<dbReference type="InterPro" id="IPR036388">
    <property type="entry name" value="WH-like_DNA-bd_sf"/>
</dbReference>
<keyword evidence="3" id="KW-0238">DNA-binding</keyword>
<dbReference type="EMBL" id="CADIJZ010000001">
    <property type="protein sequence ID" value="CAB3636019.1"/>
    <property type="molecule type" value="Genomic_DNA"/>
</dbReference>
<dbReference type="PROSITE" id="PS50931">
    <property type="entry name" value="HTH_LYSR"/>
    <property type="match status" value="1"/>
</dbReference>
<evidence type="ECO:0000256" key="2">
    <source>
        <dbReference type="ARBA" id="ARBA00023015"/>
    </source>
</evidence>
<evidence type="ECO:0000256" key="1">
    <source>
        <dbReference type="ARBA" id="ARBA00009437"/>
    </source>
</evidence>
<accession>A0A2N7WX02</accession>
<dbReference type="Gene3D" id="3.40.190.290">
    <property type="match status" value="1"/>
</dbReference>
<dbReference type="OrthoDB" id="8650466at2"/>
<evidence type="ECO:0000313" key="9">
    <source>
        <dbReference type="Proteomes" id="UP000494205"/>
    </source>
</evidence>
<evidence type="ECO:0000259" key="5">
    <source>
        <dbReference type="PROSITE" id="PS50931"/>
    </source>
</evidence>
<reference evidence="6 9" key="2">
    <citation type="submission" date="2020-04" db="EMBL/GenBank/DDBJ databases">
        <authorList>
            <person name="De Canck E."/>
        </authorList>
    </citation>
    <scope>NUCLEOTIDE SEQUENCE [LARGE SCALE GENOMIC DNA]</scope>
    <source>
        <strain evidence="6 9">LMG 27174</strain>
    </source>
</reference>
<dbReference type="AlphaFoldDB" id="A0A2N7WX02"/>
<dbReference type="PANTHER" id="PTHR30126:SF40">
    <property type="entry name" value="HTH-TYPE TRANSCRIPTIONAL REGULATOR GLTR"/>
    <property type="match status" value="1"/>
</dbReference>
<dbReference type="PRINTS" id="PR00039">
    <property type="entry name" value="HTHLYSR"/>
</dbReference>
<evidence type="ECO:0000313" key="8">
    <source>
        <dbReference type="Proteomes" id="UP000235659"/>
    </source>
</evidence>
<protein>
    <submittedName>
        <fullName evidence="6">HTH-type transcriptional regulator YofA</fullName>
    </submittedName>
    <submittedName>
        <fullName evidence="7">LysR family transcriptional regulator</fullName>
    </submittedName>
</protein>
<proteinExistence type="inferred from homology"/>
<dbReference type="RefSeq" id="WP_102630229.1">
    <property type="nucleotide sequence ID" value="NZ_CADIJZ010000001.1"/>
</dbReference>
<keyword evidence="4" id="KW-0804">Transcription</keyword>
<dbReference type="Proteomes" id="UP000494205">
    <property type="component" value="Unassembled WGS sequence"/>
</dbReference>
<dbReference type="GO" id="GO:0000976">
    <property type="term" value="F:transcription cis-regulatory region binding"/>
    <property type="evidence" value="ECO:0007669"/>
    <property type="project" value="TreeGrafter"/>
</dbReference>
<dbReference type="Gene3D" id="1.10.10.10">
    <property type="entry name" value="Winged helix-like DNA-binding domain superfamily/Winged helix DNA-binding domain"/>
    <property type="match status" value="1"/>
</dbReference>
<keyword evidence="2" id="KW-0805">Transcription regulation</keyword>
<dbReference type="InterPro" id="IPR036390">
    <property type="entry name" value="WH_DNA-bd_sf"/>
</dbReference>
<evidence type="ECO:0000313" key="7">
    <source>
        <dbReference type="EMBL" id="PMS34023.1"/>
    </source>
</evidence>
<evidence type="ECO:0000256" key="3">
    <source>
        <dbReference type="ARBA" id="ARBA00023125"/>
    </source>
</evidence>
<dbReference type="FunFam" id="1.10.10.10:FF:000001">
    <property type="entry name" value="LysR family transcriptional regulator"/>
    <property type="match status" value="1"/>
</dbReference>
<evidence type="ECO:0000256" key="4">
    <source>
        <dbReference type="ARBA" id="ARBA00023163"/>
    </source>
</evidence>
<dbReference type="SUPFAM" id="SSF46785">
    <property type="entry name" value="Winged helix' DNA-binding domain"/>
    <property type="match status" value="1"/>
</dbReference>
<name>A0A2N7WX02_9BURK</name>
<keyword evidence="8" id="KW-1185">Reference proteome</keyword>
<dbReference type="EMBL" id="PNXY01000001">
    <property type="protein sequence ID" value="PMS34023.1"/>
    <property type="molecule type" value="Genomic_DNA"/>
</dbReference>
<evidence type="ECO:0000313" key="6">
    <source>
        <dbReference type="EMBL" id="CAB3636019.1"/>
    </source>
</evidence>
<dbReference type="PANTHER" id="PTHR30126">
    <property type="entry name" value="HTH-TYPE TRANSCRIPTIONAL REGULATOR"/>
    <property type="match status" value="1"/>
</dbReference>
<dbReference type="GO" id="GO:0003700">
    <property type="term" value="F:DNA-binding transcription factor activity"/>
    <property type="evidence" value="ECO:0007669"/>
    <property type="project" value="InterPro"/>
</dbReference>
<reference evidence="7 8" key="1">
    <citation type="submission" date="2018-01" db="EMBL/GenBank/DDBJ databases">
        <title>Whole genome analyses suggest that Burkholderia sensu lato contains two further novel genera in the rhizoxinica-symbiotica group Mycetohabitans gen. nov., and Trinickia gen. nov.: implications for the evolution of diazotrophy and nodulation in the Burkholderiaceae.</title>
        <authorList>
            <person name="Estrada-de los Santos P."/>
            <person name="Palmer M."/>
            <person name="Chavez-Ramirez B."/>
            <person name="Beukes C."/>
            <person name="Steenkamp E.T."/>
            <person name="Hirsch A.M."/>
            <person name="Manyaka P."/>
            <person name="Maluk M."/>
            <person name="Lafos M."/>
            <person name="Crook M."/>
            <person name="Gross E."/>
            <person name="Simon M.F."/>
            <person name="Bueno dos Reis Junior F."/>
            <person name="Poole P.S."/>
            <person name="Venter S.N."/>
            <person name="James E.K."/>
        </authorList>
    </citation>
    <scope>NUCLEOTIDE SEQUENCE [LARGE SCALE GENOMIC DNA]</scope>
    <source>
        <strain evidence="7 8">WSM 3937</strain>
    </source>
</reference>
<sequence length="296" mass="32712">MTTSASHDMQLRMFVAVAKSNSLRMAAESVGITQPALSKHIQALELKLGRRLFRRHGRGMQLTADGEALFRTIEPLFDALDESVSHASAHGSGWGLPLRIATVQTLVGHFVPSLSKELLAIYPQTRLSLQCDSSSHVVEMVLRGMADLGLTYSTDVNAAELQSVDLHDERLALYHSKRSNFSREAMATLSQLNLILPPRHFGVRRYVERVLGCAIQPFIECDSLELSLRLASISGGIAILPEHVPDDLIESCELTRVILADIAPRRLVAFWRIQSRKSVVLDTAIEIALRTSAAKR</sequence>
<organism evidence="6 9">
    <name type="scientific">Paraburkholderia rhynchosiae</name>
    <dbReference type="NCBI Taxonomy" id="487049"/>
    <lineage>
        <taxon>Bacteria</taxon>
        <taxon>Pseudomonadati</taxon>
        <taxon>Pseudomonadota</taxon>
        <taxon>Betaproteobacteria</taxon>
        <taxon>Burkholderiales</taxon>
        <taxon>Burkholderiaceae</taxon>
        <taxon>Paraburkholderia</taxon>
    </lineage>
</organism>
<dbReference type="Proteomes" id="UP000235659">
    <property type="component" value="Unassembled WGS sequence"/>
</dbReference>
<gene>
    <name evidence="6" type="primary">yofA_1</name>
    <name evidence="7" type="ORF">C0Z16_00165</name>
    <name evidence="6" type="ORF">LMG27174_00031</name>
</gene>
<dbReference type="InterPro" id="IPR000847">
    <property type="entry name" value="LysR_HTH_N"/>
</dbReference>
<dbReference type="Pfam" id="PF03466">
    <property type="entry name" value="LysR_substrate"/>
    <property type="match status" value="1"/>
</dbReference>